<reference evidence="1" key="1">
    <citation type="submission" date="2020-10" db="EMBL/GenBank/DDBJ databases">
        <authorList>
            <person name="Gilroy R."/>
        </authorList>
    </citation>
    <scope>NUCLEOTIDE SEQUENCE</scope>
    <source>
        <strain evidence="1">ChiSjej6B24-2974</strain>
    </source>
</reference>
<dbReference type="Gene3D" id="3.30.70.1150">
    <property type="entry name" value="ACT-like. Chain A, domain 2"/>
    <property type="match status" value="1"/>
</dbReference>
<proteinExistence type="predicted"/>
<dbReference type="SUPFAM" id="SSF55021">
    <property type="entry name" value="ACT-like"/>
    <property type="match status" value="1"/>
</dbReference>
<accession>A0A9D0ZMN5</accession>
<dbReference type="EMBL" id="DVFZ01000089">
    <property type="protein sequence ID" value="HIQ83233.1"/>
    <property type="molecule type" value="Genomic_DNA"/>
</dbReference>
<organism evidence="1 2">
    <name type="scientific">Candidatus Pullichristensenella stercorigallinarum</name>
    <dbReference type="NCBI Taxonomy" id="2840909"/>
    <lineage>
        <taxon>Bacteria</taxon>
        <taxon>Bacillati</taxon>
        <taxon>Bacillota</taxon>
        <taxon>Clostridia</taxon>
        <taxon>Candidatus Pullichristensenella</taxon>
    </lineage>
</organism>
<comment type="caution">
    <text evidence="1">The sequence shown here is derived from an EMBL/GenBank/DDBJ whole genome shotgun (WGS) entry which is preliminary data.</text>
</comment>
<sequence length="84" mass="9333">MDCCYIIGIRVNHRVANAVGLQELLTKYGCNIKLRVGLHETNENFCSDDGIIMLQVCGEKETLEAMLDSLNAMDGIRAKMLDLS</sequence>
<reference evidence="1" key="2">
    <citation type="journal article" date="2021" name="PeerJ">
        <title>Extensive microbial diversity within the chicken gut microbiome revealed by metagenomics and culture.</title>
        <authorList>
            <person name="Gilroy R."/>
            <person name="Ravi A."/>
            <person name="Getino M."/>
            <person name="Pursley I."/>
            <person name="Horton D.L."/>
            <person name="Alikhan N.F."/>
            <person name="Baker D."/>
            <person name="Gharbi K."/>
            <person name="Hall N."/>
            <person name="Watson M."/>
            <person name="Adriaenssens E.M."/>
            <person name="Foster-Nyarko E."/>
            <person name="Jarju S."/>
            <person name="Secka A."/>
            <person name="Antonio M."/>
            <person name="Oren A."/>
            <person name="Chaudhuri R.R."/>
            <person name="La Ragione R."/>
            <person name="Hildebrand F."/>
            <person name="Pallen M.J."/>
        </authorList>
    </citation>
    <scope>NUCLEOTIDE SEQUENCE</scope>
    <source>
        <strain evidence="1">ChiSjej6B24-2974</strain>
    </source>
</reference>
<protein>
    <submittedName>
        <fullName evidence="1">Uncharacterized protein</fullName>
    </submittedName>
</protein>
<gene>
    <name evidence="1" type="ORF">IAA52_09045</name>
</gene>
<dbReference type="InterPro" id="IPR045865">
    <property type="entry name" value="ACT-like_dom_sf"/>
</dbReference>
<dbReference type="Proteomes" id="UP000824260">
    <property type="component" value="Unassembled WGS sequence"/>
</dbReference>
<evidence type="ECO:0000313" key="2">
    <source>
        <dbReference type="Proteomes" id="UP000824260"/>
    </source>
</evidence>
<name>A0A9D0ZMN5_9FIRM</name>
<dbReference type="InterPro" id="IPR027271">
    <property type="entry name" value="Acetolactate_synth/TF_NikR_C"/>
</dbReference>
<dbReference type="AlphaFoldDB" id="A0A9D0ZMN5"/>
<evidence type="ECO:0000313" key="1">
    <source>
        <dbReference type="EMBL" id="HIQ83233.1"/>
    </source>
</evidence>